<dbReference type="InterPro" id="IPR013665">
    <property type="entry name" value="Sfi1_dom"/>
</dbReference>
<organism evidence="3 4">
    <name type="scientific">Aspergillus keveii</name>
    <dbReference type="NCBI Taxonomy" id="714993"/>
    <lineage>
        <taxon>Eukaryota</taxon>
        <taxon>Fungi</taxon>
        <taxon>Dikarya</taxon>
        <taxon>Ascomycota</taxon>
        <taxon>Pezizomycotina</taxon>
        <taxon>Eurotiomycetes</taxon>
        <taxon>Eurotiomycetidae</taxon>
        <taxon>Eurotiales</taxon>
        <taxon>Aspergillaceae</taxon>
        <taxon>Aspergillus</taxon>
        <taxon>Aspergillus subgen. Nidulantes</taxon>
    </lineage>
</organism>
<feature type="region of interest" description="Disordered" evidence="1">
    <location>
        <begin position="221"/>
        <end position="302"/>
    </location>
</feature>
<feature type="region of interest" description="Disordered" evidence="1">
    <location>
        <begin position="151"/>
        <end position="181"/>
    </location>
</feature>
<gene>
    <name evidence="3" type="ORF">BJX66DRAFT_332865</name>
</gene>
<name>A0ABR4GLR3_9EURO</name>
<dbReference type="PANTHER" id="PTHR22028:SF9">
    <property type="entry name" value="SFI1 SPINDLE BODY DOMAIN-CONTAINING PROTEIN"/>
    <property type="match status" value="1"/>
</dbReference>
<keyword evidence="4" id="KW-1185">Reference proteome</keyword>
<feature type="compositionally biased region" description="Basic and acidic residues" evidence="1">
    <location>
        <begin position="226"/>
        <end position="241"/>
    </location>
</feature>
<evidence type="ECO:0000313" key="3">
    <source>
        <dbReference type="EMBL" id="KAL2799831.1"/>
    </source>
</evidence>
<evidence type="ECO:0000256" key="1">
    <source>
        <dbReference type="SAM" id="MobiDB-lite"/>
    </source>
</evidence>
<feature type="region of interest" description="Disordered" evidence="1">
    <location>
        <begin position="1040"/>
        <end position="1087"/>
    </location>
</feature>
<sequence length="1087" mass="126130">MPPVPAQRRALSHEEPALSDEDVGFLFQVITRAERYPDADRLPYRVLFKAYDEAVAEHGPQADPGLALMRFLFKMGSKDVRGDTLFERFENLLQQRGIVIELDNEENDTDAYTDNVSISDAQPRTRPEAIPMENTTQTIDLPRPRRASFNSMYDVGDDPTTRSFINRPSSRSSLSRLQTGKPEFEIPTVAGSRGAESTDRTQLIAQFMDVGRRLISKMDSFQSARKRSEEFSSAVKQDRSKRMTGAFRAKTSKPRSVSSGSSDGDPEEDGEEEEGEEGEEGEDLSLGSQDVEPFAKPDLPPEMLYRPSLSDLLRDASTFNMYRQRAINRRFLTQWMKKGAQARQAHQNMEMVAANRDRATLLRQAFGTWNTIIRNKRQVARTERFFKHLEERAARARDLYLLTKAFTHWAAVASDELERTTAARRHLLGVKYFNAWREITAVNVLKAQRFALHRPLQALKKKVDHVKSLEAQAVLHHDSKLKHRFYWQWFWGLCDRRAPRWHDYCVKRRALLSWLRNFRTNRERLHEIDMNNKHSMLRSALQALSTRSKAIVSAEQNAISMQRHRVLQSSFDEWKVQARLAPAASRVADTADIHILHSAYSQWVKRIEMLNQAREMDQRRIMRNSWVAWNDTLRCQALNARIEERLKIETMYKWILAERFRLMQRIREQRIKREVFSTFVTNVRETYTQLLYHADNYEDRRNDDLLRSKLDSWRNRLALQHQREDVAFEFYAPRLVQESLVAWRSKLQHMAKLEEWSRDASFYFAATRTLKRWHAATLDSAKRRRQDAYARVRRLIKVNLASKTFSTWRSRTQDVFEMEQQALQLDRGKSLDIASELLDQWHEQTAKQLHECEDADISYFKKIAYSQLIRWAEGVVESRQLEEQAISVYRIHLLGQANVSLRKLSFRIFQIHSNAETADAMKERNLRKHSRGMFRLWVDKARMSLEARDSPGPLMSPTRNLSRAAATSGTEQSIFDPWHVETPFKLNDFVPELQPTSATPLATPNFMTSPSRRVARARALARASTTPATPLQTPFASRLLREGVSIPTTSSRPNRSGRRTPLTTSVRFADQDPESPTSGRGSSNRRP</sequence>
<dbReference type="InterPro" id="IPR052270">
    <property type="entry name" value="CACF_protein"/>
</dbReference>
<dbReference type="Proteomes" id="UP001610563">
    <property type="component" value="Unassembled WGS sequence"/>
</dbReference>
<dbReference type="PANTHER" id="PTHR22028">
    <property type="entry name" value="SFI1 SPINDLE BODY DOMAIN-CONTAINING PROTEIN-RELATED"/>
    <property type="match status" value="1"/>
</dbReference>
<protein>
    <submittedName>
        <fullName evidence="3">Sfi1 spindle body protein-domain-containing protein</fullName>
    </submittedName>
</protein>
<dbReference type="Pfam" id="PF08457">
    <property type="entry name" value="Sfi1"/>
    <property type="match status" value="1"/>
</dbReference>
<reference evidence="3 4" key="1">
    <citation type="submission" date="2024-07" db="EMBL/GenBank/DDBJ databases">
        <title>Section-level genome sequencing and comparative genomics of Aspergillus sections Usti and Cavernicolus.</title>
        <authorList>
            <consortium name="Lawrence Berkeley National Laboratory"/>
            <person name="Nybo J.L."/>
            <person name="Vesth T.C."/>
            <person name="Theobald S."/>
            <person name="Frisvad J.C."/>
            <person name="Larsen T.O."/>
            <person name="Kjaerboelling I."/>
            <person name="Rothschild-Mancinelli K."/>
            <person name="Lyhne E.K."/>
            <person name="Kogle M.E."/>
            <person name="Barry K."/>
            <person name="Clum A."/>
            <person name="Na H."/>
            <person name="Ledsgaard L."/>
            <person name="Lin J."/>
            <person name="Lipzen A."/>
            <person name="Kuo A."/>
            <person name="Riley R."/>
            <person name="Mondo S."/>
            <person name="Labutti K."/>
            <person name="Haridas S."/>
            <person name="Pangalinan J."/>
            <person name="Salamov A.A."/>
            <person name="Simmons B.A."/>
            <person name="Magnuson J.K."/>
            <person name="Chen J."/>
            <person name="Drula E."/>
            <person name="Henrissat B."/>
            <person name="Wiebenga A."/>
            <person name="Lubbers R.J."/>
            <person name="Gomes A.C."/>
            <person name="Makela M.R."/>
            <person name="Stajich J."/>
            <person name="Grigoriev I.V."/>
            <person name="Mortensen U.H."/>
            <person name="De Vries R.P."/>
            <person name="Baker S.E."/>
            <person name="Andersen M.R."/>
        </authorList>
    </citation>
    <scope>NUCLEOTIDE SEQUENCE [LARGE SCALE GENOMIC DNA]</scope>
    <source>
        <strain evidence="3 4">CBS 209.92</strain>
    </source>
</reference>
<proteinExistence type="predicted"/>
<evidence type="ECO:0000313" key="4">
    <source>
        <dbReference type="Proteomes" id="UP001610563"/>
    </source>
</evidence>
<feature type="compositionally biased region" description="Acidic residues" evidence="1">
    <location>
        <begin position="264"/>
        <end position="283"/>
    </location>
</feature>
<evidence type="ECO:0000259" key="2">
    <source>
        <dbReference type="Pfam" id="PF08457"/>
    </source>
</evidence>
<accession>A0ABR4GLR3</accession>
<dbReference type="EMBL" id="JBFTWV010000006">
    <property type="protein sequence ID" value="KAL2799831.1"/>
    <property type="molecule type" value="Genomic_DNA"/>
</dbReference>
<comment type="caution">
    <text evidence="3">The sequence shown here is derived from an EMBL/GenBank/DDBJ whole genome shotgun (WGS) entry which is preliminary data.</text>
</comment>
<feature type="domain" description="Sfi1 spindle body" evidence="2">
    <location>
        <begin position="373"/>
        <end position="941"/>
    </location>
</feature>
<feature type="compositionally biased region" description="Polar residues" evidence="1">
    <location>
        <begin position="1074"/>
        <end position="1087"/>
    </location>
</feature>